<evidence type="ECO:0000313" key="3">
    <source>
        <dbReference type="Proteomes" id="UP000825483"/>
    </source>
</evidence>
<keyword evidence="3" id="KW-1185">Reference proteome</keyword>
<dbReference type="PROSITE" id="PS50005">
    <property type="entry name" value="TPR"/>
    <property type="match status" value="1"/>
</dbReference>
<dbReference type="InterPro" id="IPR019734">
    <property type="entry name" value="TPR_rpt"/>
</dbReference>
<evidence type="ECO:0000313" key="2">
    <source>
        <dbReference type="EMBL" id="GJG58689.1"/>
    </source>
</evidence>
<dbReference type="RefSeq" id="WP_223926121.1">
    <property type="nucleotide sequence ID" value="NZ_BPTU01000001.1"/>
</dbReference>
<sequence length="59" mass="7076">MTAEEWYKKGNDYRRKSDWQHAIDCYMEAIDLDPESPAVEAKKMLEEILNFYNKDAYNP</sequence>
<gene>
    <name evidence="2" type="ORF">PRLR5076_15400</name>
</gene>
<dbReference type="SUPFAM" id="SSF48452">
    <property type="entry name" value="TPR-like"/>
    <property type="match status" value="1"/>
</dbReference>
<dbReference type="EMBL" id="BPUB01000001">
    <property type="protein sequence ID" value="GJG58689.1"/>
    <property type="molecule type" value="Genomic_DNA"/>
</dbReference>
<name>A0A9R1C9Z8_9BACT</name>
<proteinExistence type="predicted"/>
<dbReference type="SMART" id="SM00028">
    <property type="entry name" value="TPR"/>
    <property type="match status" value="1"/>
</dbReference>
<dbReference type="GeneID" id="72467278"/>
<evidence type="ECO:0008006" key="4">
    <source>
        <dbReference type="Google" id="ProtNLM"/>
    </source>
</evidence>
<reference evidence="2" key="1">
    <citation type="journal article" date="2022" name="Int. J. Syst. Evol. Microbiol.">
        <title>Prevotella lacticifex sp. nov., isolated from the rumen of cows.</title>
        <authorList>
            <person name="Shinkai T."/>
            <person name="Ikeyama N."/>
            <person name="Kumagai M."/>
            <person name="Ohmori H."/>
            <person name="Sakamoto M."/>
            <person name="Ohkuma M."/>
            <person name="Mitsumori M."/>
        </authorList>
    </citation>
    <scope>NUCLEOTIDE SEQUENCE</scope>
    <source>
        <strain evidence="2">R5076</strain>
    </source>
</reference>
<protein>
    <recommendedName>
        <fullName evidence="4">Tetratricopeptide repeat protein</fullName>
    </recommendedName>
</protein>
<feature type="repeat" description="TPR" evidence="1">
    <location>
        <begin position="3"/>
        <end position="36"/>
    </location>
</feature>
<keyword evidence="1" id="KW-0802">TPR repeat</keyword>
<dbReference type="Proteomes" id="UP000825483">
    <property type="component" value="Unassembled WGS sequence"/>
</dbReference>
<accession>A0A9R1C9Z8</accession>
<dbReference type="Gene3D" id="1.25.40.10">
    <property type="entry name" value="Tetratricopeptide repeat domain"/>
    <property type="match status" value="1"/>
</dbReference>
<comment type="caution">
    <text evidence="2">The sequence shown here is derived from an EMBL/GenBank/DDBJ whole genome shotgun (WGS) entry which is preliminary data.</text>
</comment>
<dbReference type="Pfam" id="PF00515">
    <property type="entry name" value="TPR_1"/>
    <property type="match status" value="1"/>
</dbReference>
<evidence type="ECO:0000256" key="1">
    <source>
        <dbReference type="PROSITE-ProRule" id="PRU00339"/>
    </source>
</evidence>
<dbReference type="AlphaFoldDB" id="A0A9R1C9Z8"/>
<dbReference type="InterPro" id="IPR011990">
    <property type="entry name" value="TPR-like_helical_dom_sf"/>
</dbReference>
<organism evidence="2 3">
    <name type="scientific">Prevotella lacticifex</name>
    <dbReference type="NCBI Taxonomy" id="2854755"/>
    <lineage>
        <taxon>Bacteria</taxon>
        <taxon>Pseudomonadati</taxon>
        <taxon>Bacteroidota</taxon>
        <taxon>Bacteroidia</taxon>
        <taxon>Bacteroidales</taxon>
        <taxon>Prevotellaceae</taxon>
        <taxon>Prevotella</taxon>
    </lineage>
</organism>